<organism evidence="6 7">
    <name type="scientific">Linum tenue</name>
    <dbReference type="NCBI Taxonomy" id="586396"/>
    <lineage>
        <taxon>Eukaryota</taxon>
        <taxon>Viridiplantae</taxon>
        <taxon>Streptophyta</taxon>
        <taxon>Embryophyta</taxon>
        <taxon>Tracheophyta</taxon>
        <taxon>Spermatophyta</taxon>
        <taxon>Magnoliopsida</taxon>
        <taxon>eudicotyledons</taxon>
        <taxon>Gunneridae</taxon>
        <taxon>Pentapetalae</taxon>
        <taxon>rosids</taxon>
        <taxon>fabids</taxon>
        <taxon>Malpighiales</taxon>
        <taxon>Linaceae</taxon>
        <taxon>Linum</taxon>
    </lineage>
</organism>
<dbReference type="Pfam" id="PF01494">
    <property type="entry name" value="FAD_binding_3"/>
    <property type="match status" value="1"/>
</dbReference>
<evidence type="ECO:0000259" key="5">
    <source>
        <dbReference type="Pfam" id="PF01494"/>
    </source>
</evidence>
<dbReference type="InterPro" id="IPR002938">
    <property type="entry name" value="FAD-bd"/>
</dbReference>
<comment type="caution">
    <text evidence="6">The sequence shown here is derived from an EMBL/GenBank/DDBJ whole genome shotgun (WGS) entry which is preliminary data.</text>
</comment>
<evidence type="ECO:0000256" key="4">
    <source>
        <dbReference type="SAM" id="MobiDB-lite"/>
    </source>
</evidence>
<evidence type="ECO:0000256" key="1">
    <source>
        <dbReference type="ARBA" id="ARBA00023002"/>
    </source>
</evidence>
<accession>A0AAV0M784</accession>
<name>A0AAV0M784_9ROSI</name>
<feature type="region of interest" description="Disordered" evidence="4">
    <location>
        <begin position="413"/>
        <end position="432"/>
    </location>
</feature>
<dbReference type="InterPro" id="IPR036188">
    <property type="entry name" value="FAD/NAD-bd_sf"/>
</dbReference>
<dbReference type="Proteomes" id="UP001154282">
    <property type="component" value="Unassembled WGS sequence"/>
</dbReference>
<dbReference type="EMBL" id="CAMGYJ010000007">
    <property type="protein sequence ID" value="CAI0442205.1"/>
    <property type="molecule type" value="Genomic_DNA"/>
</dbReference>
<keyword evidence="2" id="KW-0503">Monooxygenase</keyword>
<feature type="domain" description="FAD-binding" evidence="5">
    <location>
        <begin position="8"/>
        <end position="342"/>
    </location>
</feature>
<gene>
    <name evidence="6" type="ORF">LITE_LOCUS27174</name>
</gene>
<comment type="similarity">
    <text evidence="3">Belongs to the 3-hydroxybenzoate 6-hydroxylase family.</text>
</comment>
<dbReference type="Gene3D" id="3.50.50.60">
    <property type="entry name" value="FAD/NAD(P)-binding domain"/>
    <property type="match status" value="1"/>
</dbReference>
<dbReference type="PRINTS" id="PR00420">
    <property type="entry name" value="RNGMNOXGNASE"/>
</dbReference>
<sequence>METTIMEEVVIVGAGIAGLATALALKRVGIRALVLEKAECLRTTGAALNLFPNAWIALDALGVSHKLTPLYAPLTTGSITNVATGAVQQISFTGVFSGNGEGPRPVHRKKLLEVLAEELPPDTIRFSSHLASIETEQLPSEKGAAAASLAVVHLKDGTTIKSKVLIGCDGLHSMVAQWLGLSAPIHSGRSAARGLAVYPQGHELGSNVQQFVDIGKRAGIVRLNDTEVFWFITCEGDYRTYDPNTIQDEVLNHHASNFPSAFLDVVRHSDLSSLSWAPLMMRNPWNIIVGNVSSGNVTVVGDAFHPMTPDLGQGGCCALEDAVVLGRHIGNSLIANGGGKKSLPAEEMATVLEGYAKERRWRAAGLVTGSYVSGWVQQSGKNWWRKMLRVVFYSYLLLMLARYVKFDCGKLPGGDDERVGDDRKPDGSSKLD</sequence>
<dbReference type="SUPFAM" id="SSF51905">
    <property type="entry name" value="FAD/NAD(P)-binding domain"/>
    <property type="match status" value="1"/>
</dbReference>
<dbReference type="AlphaFoldDB" id="A0AAV0M784"/>
<dbReference type="PANTHER" id="PTHR45934">
    <property type="entry name" value="FAD/NAD(P)-BINDING OXIDOREDUCTASE FAMILY PROTEIN"/>
    <property type="match status" value="1"/>
</dbReference>
<dbReference type="PANTHER" id="PTHR45934:SF1">
    <property type="entry name" value="OS04G0423100 PROTEIN"/>
    <property type="match status" value="1"/>
</dbReference>
<dbReference type="GO" id="GO:0004497">
    <property type="term" value="F:monooxygenase activity"/>
    <property type="evidence" value="ECO:0007669"/>
    <property type="project" value="UniProtKB-KW"/>
</dbReference>
<proteinExistence type="inferred from homology"/>
<evidence type="ECO:0000256" key="2">
    <source>
        <dbReference type="ARBA" id="ARBA00023033"/>
    </source>
</evidence>
<reference evidence="6" key="1">
    <citation type="submission" date="2022-08" db="EMBL/GenBank/DDBJ databases">
        <authorList>
            <person name="Gutierrez-Valencia J."/>
        </authorList>
    </citation>
    <scope>NUCLEOTIDE SEQUENCE</scope>
</reference>
<dbReference type="InterPro" id="IPR044560">
    <property type="entry name" value="MOase"/>
</dbReference>
<protein>
    <recommendedName>
        <fullName evidence="5">FAD-binding domain-containing protein</fullName>
    </recommendedName>
</protein>
<evidence type="ECO:0000256" key="3">
    <source>
        <dbReference type="ARBA" id="ARBA00024018"/>
    </source>
</evidence>
<evidence type="ECO:0000313" key="7">
    <source>
        <dbReference type="Proteomes" id="UP001154282"/>
    </source>
</evidence>
<keyword evidence="7" id="KW-1185">Reference proteome</keyword>
<dbReference type="GO" id="GO:0071949">
    <property type="term" value="F:FAD binding"/>
    <property type="evidence" value="ECO:0007669"/>
    <property type="project" value="InterPro"/>
</dbReference>
<evidence type="ECO:0000313" key="6">
    <source>
        <dbReference type="EMBL" id="CAI0442205.1"/>
    </source>
</evidence>
<keyword evidence="1" id="KW-0560">Oxidoreductase</keyword>